<evidence type="ECO:0000313" key="3">
    <source>
        <dbReference type="Proteomes" id="UP000429232"/>
    </source>
</evidence>
<dbReference type="GO" id="GO:0046685">
    <property type="term" value="P:response to arsenic-containing substance"/>
    <property type="evidence" value="ECO:0007669"/>
    <property type="project" value="UniProtKB-KW"/>
</dbReference>
<dbReference type="PANTHER" id="PTHR43428">
    <property type="entry name" value="ARSENATE REDUCTASE"/>
    <property type="match status" value="1"/>
</dbReference>
<dbReference type="InterPro" id="IPR036196">
    <property type="entry name" value="Ptyr_pPase_sf"/>
</dbReference>
<dbReference type="InterPro" id="IPR023485">
    <property type="entry name" value="Ptyr_pPase"/>
</dbReference>
<dbReference type="Proteomes" id="UP000429232">
    <property type="component" value="Chromosome"/>
</dbReference>
<reference evidence="2 3" key="1">
    <citation type="submission" date="2020-12" db="EMBL/GenBank/DDBJ databases">
        <title>HMF7856_wgs.fasta genome submission.</title>
        <authorList>
            <person name="Kang H."/>
            <person name="Kim H."/>
            <person name="Joh K."/>
        </authorList>
    </citation>
    <scope>NUCLEOTIDE SEQUENCE [LARGE SCALE GENOMIC DNA]</scope>
    <source>
        <strain evidence="2 3">HMF7856</strain>
    </source>
</reference>
<evidence type="ECO:0000256" key="1">
    <source>
        <dbReference type="ARBA" id="ARBA00022849"/>
    </source>
</evidence>
<dbReference type="Pfam" id="PF00583">
    <property type="entry name" value="Acetyltransf_1"/>
    <property type="match status" value="1"/>
</dbReference>
<dbReference type="GO" id="GO:0016747">
    <property type="term" value="F:acyltransferase activity, transferring groups other than amino-acyl groups"/>
    <property type="evidence" value="ECO:0007669"/>
    <property type="project" value="InterPro"/>
</dbReference>
<dbReference type="CDD" id="cd16345">
    <property type="entry name" value="LMWP_ArsC"/>
    <property type="match status" value="1"/>
</dbReference>
<name>A0A6I4I7J3_9SPHI</name>
<keyword evidence="2" id="KW-0808">Transferase</keyword>
<dbReference type="SUPFAM" id="SSF55729">
    <property type="entry name" value="Acyl-CoA N-acyltransferases (Nat)"/>
    <property type="match status" value="1"/>
</dbReference>
<proteinExistence type="predicted"/>
<dbReference type="KEGG" id="mgik:GO620_013370"/>
<dbReference type="InterPro" id="IPR000182">
    <property type="entry name" value="GNAT_dom"/>
</dbReference>
<gene>
    <name evidence="2" type="ORF">GO620_013370</name>
</gene>
<dbReference type="SUPFAM" id="SSF52788">
    <property type="entry name" value="Phosphotyrosine protein phosphatases I"/>
    <property type="match status" value="1"/>
</dbReference>
<dbReference type="Gene3D" id="3.40.630.30">
    <property type="match status" value="1"/>
</dbReference>
<sequence length="289" mass="31950">MTKILFVCIENSNRSQMAQAFAKILGNGKVEAFSAGSNPSGKINPKAISAMKEFGYDLTTHSSKNLDDVSSEAPFDYVVTMGCGDACPWMPAKHFIDWQIPDPRDMNAEEFNMVRDQIKVLVSELISQLITIRLLNRNDWPSVKEIYLKGMATDNATFQTEAPSWEDWDSSHLNFGRLAAEIDGTVVAWAALSPVSSRCVYAGVAEVSVYVDPAFAAIGIGSAILSQLITASESNGIWTLQSGIFPENTGSIRIHEKNGFRFVGRREKIGKMNGIWRDTLLFERRSKAI</sequence>
<dbReference type="InterPro" id="IPR016181">
    <property type="entry name" value="Acyl_CoA_acyltransferase"/>
</dbReference>
<keyword evidence="3" id="KW-1185">Reference proteome</keyword>
<accession>A0A6I4I7J3</accession>
<dbReference type="Pfam" id="PF01451">
    <property type="entry name" value="LMWPc"/>
    <property type="match status" value="1"/>
</dbReference>
<dbReference type="EMBL" id="CP066775">
    <property type="protein sequence ID" value="QQL49159.1"/>
    <property type="molecule type" value="Genomic_DNA"/>
</dbReference>
<dbReference type="RefSeq" id="WP_157526883.1">
    <property type="nucleotide sequence ID" value="NZ_CP066775.1"/>
</dbReference>
<dbReference type="PANTHER" id="PTHR43428:SF1">
    <property type="entry name" value="ARSENATE REDUCTASE"/>
    <property type="match status" value="1"/>
</dbReference>
<evidence type="ECO:0000313" key="2">
    <source>
        <dbReference type="EMBL" id="QQL49159.1"/>
    </source>
</evidence>
<keyword evidence="1" id="KW-0059">Arsenical resistance</keyword>
<dbReference type="SMART" id="SM00226">
    <property type="entry name" value="LMWPc"/>
    <property type="match status" value="1"/>
</dbReference>
<dbReference type="PROSITE" id="PS51186">
    <property type="entry name" value="GNAT"/>
    <property type="match status" value="1"/>
</dbReference>
<dbReference type="AlphaFoldDB" id="A0A6I4I7J3"/>
<organism evidence="2 3">
    <name type="scientific">Mucilaginibacter ginkgonis</name>
    <dbReference type="NCBI Taxonomy" id="2682091"/>
    <lineage>
        <taxon>Bacteria</taxon>
        <taxon>Pseudomonadati</taxon>
        <taxon>Bacteroidota</taxon>
        <taxon>Sphingobacteriia</taxon>
        <taxon>Sphingobacteriales</taxon>
        <taxon>Sphingobacteriaceae</taxon>
        <taxon>Mucilaginibacter</taxon>
    </lineage>
</organism>
<dbReference type="Gene3D" id="3.40.50.2300">
    <property type="match status" value="1"/>
</dbReference>
<protein>
    <submittedName>
        <fullName evidence="2">GNAT family N-acetyltransferase</fullName>
    </submittedName>
</protein>